<proteinExistence type="predicted"/>
<protein>
    <submittedName>
        <fullName evidence="2">Uncharacterized protein</fullName>
    </submittedName>
</protein>
<evidence type="ECO:0000313" key="2">
    <source>
        <dbReference type="EMBL" id="GGG74526.1"/>
    </source>
</evidence>
<dbReference type="Proteomes" id="UP000622860">
    <property type="component" value="Unassembled WGS sequence"/>
</dbReference>
<sequence length="113" mass="12536">MDKKKLCNLVLFLAFSIVILSQPFQIVSQINVSQVDQPTVKSAGFISDVDAAHITSPLNLPNHDEHKSDPIIPPVKKVVCLTASIPYQFSFVRNTTESAGFLDVKKYQSNYLS</sequence>
<evidence type="ECO:0000256" key="1">
    <source>
        <dbReference type="SAM" id="SignalP"/>
    </source>
</evidence>
<keyword evidence="3" id="KW-1185">Reference proteome</keyword>
<reference evidence="2" key="2">
    <citation type="submission" date="2020-09" db="EMBL/GenBank/DDBJ databases">
        <authorList>
            <person name="Sun Q."/>
            <person name="Zhou Y."/>
        </authorList>
    </citation>
    <scope>NUCLEOTIDE SEQUENCE</scope>
    <source>
        <strain evidence="2">CGMCC 1.12754</strain>
    </source>
</reference>
<dbReference type="EMBL" id="BMFR01000006">
    <property type="protein sequence ID" value="GGG74526.1"/>
    <property type="molecule type" value="Genomic_DNA"/>
</dbReference>
<feature type="chain" id="PRO_5039260335" evidence="1">
    <location>
        <begin position="22"/>
        <end position="113"/>
    </location>
</feature>
<evidence type="ECO:0000313" key="3">
    <source>
        <dbReference type="Proteomes" id="UP000622860"/>
    </source>
</evidence>
<keyword evidence="1" id="KW-0732">Signal</keyword>
<reference evidence="2" key="1">
    <citation type="journal article" date="2014" name="Int. J. Syst. Evol. Microbiol.">
        <title>Complete genome sequence of Corynebacterium casei LMG S-19264T (=DSM 44701T), isolated from a smear-ripened cheese.</title>
        <authorList>
            <consortium name="US DOE Joint Genome Institute (JGI-PGF)"/>
            <person name="Walter F."/>
            <person name="Albersmeier A."/>
            <person name="Kalinowski J."/>
            <person name="Ruckert C."/>
        </authorList>
    </citation>
    <scope>NUCLEOTIDE SEQUENCE</scope>
    <source>
        <strain evidence="2">CGMCC 1.12754</strain>
    </source>
</reference>
<name>A0A917HCD0_9BACI</name>
<comment type="caution">
    <text evidence="2">The sequence shown here is derived from an EMBL/GenBank/DDBJ whole genome shotgun (WGS) entry which is preliminary data.</text>
</comment>
<dbReference type="AlphaFoldDB" id="A0A917HCD0"/>
<gene>
    <name evidence="2" type="ORF">GCM10011398_19020</name>
</gene>
<dbReference type="RefSeq" id="WP_188455152.1">
    <property type="nucleotide sequence ID" value="NZ_BMFR01000006.1"/>
</dbReference>
<accession>A0A917HCD0</accession>
<feature type="signal peptide" evidence="1">
    <location>
        <begin position="1"/>
        <end position="21"/>
    </location>
</feature>
<organism evidence="2 3">
    <name type="scientific">Virgibacillus oceani</name>
    <dbReference type="NCBI Taxonomy" id="1479511"/>
    <lineage>
        <taxon>Bacteria</taxon>
        <taxon>Bacillati</taxon>
        <taxon>Bacillota</taxon>
        <taxon>Bacilli</taxon>
        <taxon>Bacillales</taxon>
        <taxon>Bacillaceae</taxon>
        <taxon>Virgibacillus</taxon>
    </lineage>
</organism>